<feature type="signal peptide" evidence="2">
    <location>
        <begin position="1"/>
        <end position="27"/>
    </location>
</feature>
<protein>
    <submittedName>
        <fullName evidence="3">Uncharacterized protein</fullName>
    </submittedName>
</protein>
<evidence type="ECO:0000313" key="4">
    <source>
        <dbReference type="Proteomes" id="UP000013827"/>
    </source>
</evidence>
<feature type="compositionally biased region" description="Basic and acidic residues" evidence="1">
    <location>
        <begin position="90"/>
        <end position="100"/>
    </location>
</feature>
<feature type="region of interest" description="Disordered" evidence="1">
    <location>
        <begin position="62"/>
        <end position="115"/>
    </location>
</feature>
<evidence type="ECO:0000313" key="3">
    <source>
        <dbReference type="EnsemblProtists" id="EOD12946"/>
    </source>
</evidence>
<dbReference type="KEGG" id="ehx:EMIHUDRAFT_357200"/>
<dbReference type="Proteomes" id="UP000013827">
    <property type="component" value="Unassembled WGS sequence"/>
</dbReference>
<dbReference type="GeneID" id="17259097"/>
<organism evidence="3 4">
    <name type="scientific">Emiliania huxleyi (strain CCMP1516)</name>
    <dbReference type="NCBI Taxonomy" id="280463"/>
    <lineage>
        <taxon>Eukaryota</taxon>
        <taxon>Haptista</taxon>
        <taxon>Haptophyta</taxon>
        <taxon>Prymnesiophyceae</taxon>
        <taxon>Isochrysidales</taxon>
        <taxon>Noelaerhabdaceae</taxon>
        <taxon>Emiliania</taxon>
    </lineage>
</organism>
<keyword evidence="4" id="KW-1185">Reference proteome</keyword>
<sequence length="115" mass="12266">MPRAHLLRGSAAALAAVPLSAIARSKATVAPNKVEGAGANAGQYMSEYRKKEYEDIRGDKGVRGVASKDFDANDTVQKNRKQNGGLARDASGRKVVEANRNRSPAELGLKQWDGS</sequence>
<accession>A0A0D3INW1</accession>
<feature type="compositionally biased region" description="Basic and acidic residues" evidence="1">
    <location>
        <begin position="62"/>
        <end position="71"/>
    </location>
</feature>
<reference evidence="4" key="1">
    <citation type="journal article" date="2013" name="Nature">
        <title>Pan genome of the phytoplankton Emiliania underpins its global distribution.</title>
        <authorList>
            <person name="Read B.A."/>
            <person name="Kegel J."/>
            <person name="Klute M.J."/>
            <person name="Kuo A."/>
            <person name="Lefebvre S.C."/>
            <person name="Maumus F."/>
            <person name="Mayer C."/>
            <person name="Miller J."/>
            <person name="Monier A."/>
            <person name="Salamov A."/>
            <person name="Young J."/>
            <person name="Aguilar M."/>
            <person name="Claverie J.M."/>
            <person name="Frickenhaus S."/>
            <person name="Gonzalez K."/>
            <person name="Herman E.K."/>
            <person name="Lin Y.C."/>
            <person name="Napier J."/>
            <person name="Ogata H."/>
            <person name="Sarno A.F."/>
            <person name="Shmutz J."/>
            <person name="Schroeder D."/>
            <person name="de Vargas C."/>
            <person name="Verret F."/>
            <person name="von Dassow P."/>
            <person name="Valentin K."/>
            <person name="Van de Peer Y."/>
            <person name="Wheeler G."/>
            <person name="Dacks J.B."/>
            <person name="Delwiche C.F."/>
            <person name="Dyhrman S.T."/>
            <person name="Glockner G."/>
            <person name="John U."/>
            <person name="Richards T."/>
            <person name="Worden A.Z."/>
            <person name="Zhang X."/>
            <person name="Grigoriev I.V."/>
            <person name="Allen A.E."/>
            <person name="Bidle K."/>
            <person name="Borodovsky M."/>
            <person name="Bowler C."/>
            <person name="Brownlee C."/>
            <person name="Cock J.M."/>
            <person name="Elias M."/>
            <person name="Gladyshev V.N."/>
            <person name="Groth M."/>
            <person name="Guda C."/>
            <person name="Hadaegh A."/>
            <person name="Iglesias-Rodriguez M.D."/>
            <person name="Jenkins J."/>
            <person name="Jones B.M."/>
            <person name="Lawson T."/>
            <person name="Leese F."/>
            <person name="Lindquist E."/>
            <person name="Lobanov A."/>
            <person name="Lomsadze A."/>
            <person name="Malik S.B."/>
            <person name="Marsh M.E."/>
            <person name="Mackinder L."/>
            <person name="Mock T."/>
            <person name="Mueller-Roeber B."/>
            <person name="Pagarete A."/>
            <person name="Parker M."/>
            <person name="Probert I."/>
            <person name="Quesneville H."/>
            <person name="Raines C."/>
            <person name="Rensing S.A."/>
            <person name="Riano-Pachon D.M."/>
            <person name="Richier S."/>
            <person name="Rokitta S."/>
            <person name="Shiraiwa Y."/>
            <person name="Soanes D.M."/>
            <person name="van der Giezen M."/>
            <person name="Wahlund T.M."/>
            <person name="Williams B."/>
            <person name="Wilson W."/>
            <person name="Wolfe G."/>
            <person name="Wurch L.L."/>
        </authorList>
    </citation>
    <scope>NUCLEOTIDE SEQUENCE</scope>
</reference>
<dbReference type="EnsemblProtists" id="EOD12946">
    <property type="protein sequence ID" value="EOD12946"/>
    <property type="gene ID" value="EMIHUDRAFT_357200"/>
</dbReference>
<proteinExistence type="predicted"/>
<evidence type="ECO:0000256" key="1">
    <source>
        <dbReference type="SAM" id="MobiDB-lite"/>
    </source>
</evidence>
<dbReference type="RefSeq" id="XP_005765375.1">
    <property type="nucleotide sequence ID" value="XM_005765318.1"/>
</dbReference>
<dbReference type="AlphaFoldDB" id="A0A0D3INW1"/>
<name>A0A0D3INW1_EMIH1</name>
<dbReference type="HOGENOM" id="CLU_2113567_0_0_1"/>
<reference evidence="3" key="2">
    <citation type="submission" date="2024-10" db="UniProtKB">
        <authorList>
            <consortium name="EnsemblProtists"/>
        </authorList>
    </citation>
    <scope>IDENTIFICATION</scope>
</reference>
<dbReference type="PaxDb" id="2903-EOD12946"/>
<keyword evidence="2" id="KW-0732">Signal</keyword>
<feature type="chain" id="PRO_5044257182" evidence="2">
    <location>
        <begin position="28"/>
        <end position="115"/>
    </location>
</feature>
<evidence type="ECO:0000256" key="2">
    <source>
        <dbReference type="SAM" id="SignalP"/>
    </source>
</evidence>